<feature type="domain" description="ABC transporter" evidence="5">
    <location>
        <begin position="2"/>
        <end position="236"/>
    </location>
</feature>
<keyword evidence="4 6" id="KW-0067">ATP-binding</keyword>
<dbReference type="GO" id="GO:0005524">
    <property type="term" value="F:ATP binding"/>
    <property type="evidence" value="ECO:0007669"/>
    <property type="project" value="UniProtKB-KW"/>
</dbReference>
<dbReference type="InterPro" id="IPR003593">
    <property type="entry name" value="AAA+_ATPase"/>
</dbReference>
<dbReference type="GO" id="GO:0016887">
    <property type="term" value="F:ATP hydrolysis activity"/>
    <property type="evidence" value="ECO:0007669"/>
    <property type="project" value="InterPro"/>
</dbReference>
<dbReference type="EMBL" id="MHIZ01000037">
    <property type="protein sequence ID" value="OGY59315.1"/>
    <property type="molecule type" value="Genomic_DNA"/>
</dbReference>
<dbReference type="InterPro" id="IPR017911">
    <property type="entry name" value="MacB-like_ATP-bd"/>
</dbReference>
<dbReference type="GO" id="GO:0098796">
    <property type="term" value="C:membrane protein complex"/>
    <property type="evidence" value="ECO:0007669"/>
    <property type="project" value="UniProtKB-ARBA"/>
</dbReference>
<proteinExistence type="inferred from homology"/>
<evidence type="ECO:0000259" key="5">
    <source>
        <dbReference type="PROSITE" id="PS50893"/>
    </source>
</evidence>
<dbReference type="InterPro" id="IPR003439">
    <property type="entry name" value="ABC_transporter-like_ATP-bd"/>
</dbReference>
<dbReference type="CDD" id="cd03255">
    <property type="entry name" value="ABC_MJ0796_LolCDE_FtsE"/>
    <property type="match status" value="1"/>
</dbReference>
<evidence type="ECO:0000256" key="4">
    <source>
        <dbReference type="ARBA" id="ARBA00022840"/>
    </source>
</evidence>
<dbReference type="SUPFAM" id="SSF52540">
    <property type="entry name" value="P-loop containing nucleoside triphosphate hydrolases"/>
    <property type="match status" value="1"/>
</dbReference>
<gene>
    <name evidence="6" type="ORF">A3I31_02250</name>
</gene>
<dbReference type="PROSITE" id="PS50893">
    <property type="entry name" value="ABC_TRANSPORTER_2"/>
    <property type="match status" value="1"/>
</dbReference>
<keyword evidence="3" id="KW-0547">Nucleotide-binding</keyword>
<comment type="similarity">
    <text evidence="1">Belongs to the ABC transporter superfamily.</text>
</comment>
<dbReference type="SMART" id="SM00382">
    <property type="entry name" value="AAA"/>
    <property type="match status" value="1"/>
</dbReference>
<dbReference type="FunFam" id="3.40.50.300:FF:000032">
    <property type="entry name" value="Export ABC transporter ATP-binding protein"/>
    <property type="match status" value="1"/>
</dbReference>
<sequence length="236" mass="26371">MIEVSKLSKDYRDDGTVTHALRDVSFSIKPGEFVAIMGPSGSGKSTLLHILSFLDRPTRGIYTFLGNDMQTLVDHELAYTRNKEMGFIFQSFNLLSRASVYENVELPLLYAHMPVGDRRHLVEAAIESVGLSDKILVEAGKLSGGQKQRVAIARALVNKPQIIFADEPTGNLDSHSGAQVMEILQKLNDEGHTIILVTHETYTAEFADRLIKIRDGMVESDIRIEKRRHGGKDFFK</sequence>
<evidence type="ECO:0000256" key="2">
    <source>
        <dbReference type="ARBA" id="ARBA00022448"/>
    </source>
</evidence>
<evidence type="ECO:0000313" key="7">
    <source>
        <dbReference type="Proteomes" id="UP000178808"/>
    </source>
</evidence>
<comment type="caution">
    <text evidence="6">The sequence shown here is derived from an EMBL/GenBank/DDBJ whole genome shotgun (WGS) entry which is preliminary data.</text>
</comment>
<keyword evidence="2" id="KW-0813">Transport</keyword>
<name>A0A1G1Z3V8_9BACT</name>
<dbReference type="PANTHER" id="PTHR42798:SF6">
    <property type="entry name" value="CELL DIVISION ATP-BINDING PROTEIN FTSE"/>
    <property type="match status" value="1"/>
</dbReference>
<reference evidence="6 7" key="1">
    <citation type="journal article" date="2016" name="Nat. Commun.">
        <title>Thousands of microbial genomes shed light on interconnected biogeochemical processes in an aquifer system.</title>
        <authorList>
            <person name="Anantharaman K."/>
            <person name="Brown C.T."/>
            <person name="Hug L.A."/>
            <person name="Sharon I."/>
            <person name="Castelle C.J."/>
            <person name="Probst A.J."/>
            <person name="Thomas B.C."/>
            <person name="Singh A."/>
            <person name="Wilkins M.J."/>
            <person name="Karaoz U."/>
            <person name="Brodie E.L."/>
            <person name="Williams K.H."/>
            <person name="Hubbard S.S."/>
            <person name="Banfield J.F."/>
        </authorList>
    </citation>
    <scope>NUCLEOTIDE SEQUENCE [LARGE SCALE GENOMIC DNA]</scope>
</reference>
<evidence type="ECO:0000256" key="3">
    <source>
        <dbReference type="ARBA" id="ARBA00022741"/>
    </source>
</evidence>
<dbReference type="GO" id="GO:0022857">
    <property type="term" value="F:transmembrane transporter activity"/>
    <property type="evidence" value="ECO:0007669"/>
    <property type="project" value="UniProtKB-ARBA"/>
</dbReference>
<dbReference type="PANTHER" id="PTHR42798">
    <property type="entry name" value="LIPOPROTEIN-RELEASING SYSTEM ATP-BINDING PROTEIN LOLD"/>
    <property type="match status" value="1"/>
</dbReference>
<dbReference type="Proteomes" id="UP000178808">
    <property type="component" value="Unassembled WGS sequence"/>
</dbReference>
<dbReference type="InterPro" id="IPR017871">
    <property type="entry name" value="ABC_transporter-like_CS"/>
</dbReference>
<dbReference type="InterPro" id="IPR027417">
    <property type="entry name" value="P-loop_NTPase"/>
</dbReference>
<protein>
    <submittedName>
        <fullName evidence="6">Macrolide ABC transporter ATP-binding protein</fullName>
    </submittedName>
</protein>
<accession>A0A1G1Z3V8</accession>
<dbReference type="AlphaFoldDB" id="A0A1G1Z3V8"/>
<organism evidence="6 7">
    <name type="scientific">Candidatus Colwellbacteria bacterium RIFCSPLOWO2_02_FULL_44_20b</name>
    <dbReference type="NCBI Taxonomy" id="1797691"/>
    <lineage>
        <taxon>Bacteria</taxon>
        <taxon>Candidatus Colwelliibacteriota</taxon>
    </lineage>
</organism>
<evidence type="ECO:0000256" key="1">
    <source>
        <dbReference type="ARBA" id="ARBA00005417"/>
    </source>
</evidence>
<dbReference type="PROSITE" id="PS00211">
    <property type="entry name" value="ABC_TRANSPORTER_1"/>
    <property type="match status" value="1"/>
</dbReference>
<dbReference type="Gene3D" id="3.40.50.300">
    <property type="entry name" value="P-loop containing nucleotide triphosphate hydrolases"/>
    <property type="match status" value="1"/>
</dbReference>
<dbReference type="Pfam" id="PF00005">
    <property type="entry name" value="ABC_tran"/>
    <property type="match status" value="1"/>
</dbReference>
<evidence type="ECO:0000313" key="6">
    <source>
        <dbReference type="EMBL" id="OGY59315.1"/>
    </source>
</evidence>